<evidence type="ECO:0000256" key="1">
    <source>
        <dbReference type="SAM" id="SignalP"/>
    </source>
</evidence>
<reference evidence="3" key="3">
    <citation type="submission" date="2025-09" db="UniProtKB">
        <authorList>
            <consortium name="Ensembl"/>
        </authorList>
    </citation>
    <scope>IDENTIFICATION</scope>
</reference>
<keyword evidence="1" id="KW-0732">Signal</keyword>
<dbReference type="GeneTree" id="ENSGT01100000263546"/>
<dbReference type="SMART" id="SM00328">
    <property type="entry name" value="BPI1"/>
    <property type="match status" value="1"/>
</dbReference>
<organism evidence="3 4">
    <name type="scientific">Panthera leo</name>
    <name type="common">Lion</name>
    <dbReference type="NCBI Taxonomy" id="9689"/>
    <lineage>
        <taxon>Eukaryota</taxon>
        <taxon>Metazoa</taxon>
        <taxon>Chordata</taxon>
        <taxon>Craniata</taxon>
        <taxon>Vertebrata</taxon>
        <taxon>Euteleostomi</taxon>
        <taxon>Mammalia</taxon>
        <taxon>Eutheria</taxon>
        <taxon>Laurasiatheria</taxon>
        <taxon>Carnivora</taxon>
        <taxon>Feliformia</taxon>
        <taxon>Felidae</taxon>
        <taxon>Pantherinae</taxon>
        <taxon>Panthera</taxon>
    </lineage>
</organism>
<feature type="chain" id="PRO_5034539454" evidence="1">
    <location>
        <begin position="20"/>
        <end position="435"/>
    </location>
</feature>
<dbReference type="InterPro" id="IPR021193">
    <property type="entry name" value="Bpifb1"/>
</dbReference>
<proteinExistence type="predicted"/>
<dbReference type="GO" id="GO:0002227">
    <property type="term" value="P:innate immune response in mucosa"/>
    <property type="evidence" value="ECO:0007669"/>
    <property type="project" value="Ensembl"/>
</dbReference>
<dbReference type="PANTHER" id="PTHR47395">
    <property type="entry name" value="BPI FOLD-CONTAINING FAMILY B MEMBER 1"/>
    <property type="match status" value="1"/>
</dbReference>
<evidence type="ECO:0000313" key="4">
    <source>
        <dbReference type="Proteomes" id="UP000694399"/>
    </source>
</evidence>
<feature type="domain" description="Lipid-binding serum glycoprotein N-terminal" evidence="2">
    <location>
        <begin position="36"/>
        <end position="305"/>
    </location>
</feature>
<protein>
    <submittedName>
        <fullName evidence="3">BPI fold containing family B member 1</fullName>
    </submittedName>
</protein>
<dbReference type="Ensembl" id="ENSPLOT00000024242.1">
    <property type="protein sequence ID" value="ENSPLOP00000021951.1"/>
    <property type="gene ID" value="ENSPLOG00000016033.1"/>
</dbReference>
<keyword evidence="4" id="KW-1185">Reference proteome</keyword>
<dbReference type="Gene3D" id="3.15.10.10">
    <property type="entry name" value="Bactericidal permeability-increasing protein, domain 1"/>
    <property type="match status" value="1"/>
</dbReference>
<dbReference type="GO" id="GO:0070062">
    <property type="term" value="C:extracellular exosome"/>
    <property type="evidence" value="ECO:0007669"/>
    <property type="project" value="TreeGrafter"/>
</dbReference>
<evidence type="ECO:0000313" key="3">
    <source>
        <dbReference type="Ensembl" id="ENSPLOP00000021951.1"/>
    </source>
</evidence>
<dbReference type="Pfam" id="PF01273">
    <property type="entry name" value="LBP_BPI_CETP"/>
    <property type="match status" value="1"/>
</dbReference>
<reference evidence="3" key="1">
    <citation type="journal article" date="2019" name="bioRxiv">
        <title>Long live the king: chromosome-level assembly of the lion (Panthera leo) using linked-read, Hi-C, and long read data.</title>
        <authorList>
            <person name="Armstrong E.E."/>
            <person name="Taylor R.W."/>
            <person name="Miller D.E."/>
            <person name="Kaelin C."/>
            <person name="Barsh G."/>
            <person name="Hadly E.A."/>
            <person name="Petrov D."/>
        </authorList>
    </citation>
    <scope>NUCLEOTIDE SEQUENCE [LARGE SCALE GENOMIC DNA]</scope>
</reference>
<name>A0A8C8XSX7_PANLE</name>
<dbReference type="InterPro" id="IPR017943">
    <property type="entry name" value="Bactericidal_perm-incr_a/b_dom"/>
</dbReference>
<gene>
    <name evidence="3" type="primary">BPIFB1</name>
</gene>
<dbReference type="AlphaFoldDB" id="A0A8C8XSX7"/>
<sequence>MAGPLTFTLLCGLLAVTLAETTLRPPAVLSLGREVIKERLTQELKDHDAVNILQQLPLLSTIREKPAGGIPILGNLVNSILNHIIWLKVTSANILQLLVQPSDEGQGLAVKIPLDMVAGLNTPLVKTIVEMHMQTEVQAIITVNASERGHTHLVLEDCSNSHGSLRISLLQKLSFLVNSLANKVMSLLVPALPKLVKTQVSGITASLACKDCSPCGSGVELQAGAKLVNSQGNVTKWFKESAVSLTVPALDNTPFSLTVRQDVVNAAVAALLPQEELVVLLDYVLPELARQLKSSIKVISTKAADQLGPTQMVKILTQETPDLLLDQGTAKVAQLIVLEVFATNEAHRPFFTLGIVSPIVYGTSSNLGDLPTHWSYSPPLALLFPALLAGMGEGELSSHGSARSCIKISGWQHQLNQPLFLRVVAAKVPKLTLIG</sequence>
<reference evidence="3" key="2">
    <citation type="submission" date="2025-08" db="UniProtKB">
        <authorList>
            <consortium name="Ensembl"/>
        </authorList>
    </citation>
    <scope>IDENTIFICATION</scope>
</reference>
<evidence type="ECO:0000259" key="2">
    <source>
        <dbReference type="SMART" id="SM00328"/>
    </source>
</evidence>
<dbReference type="Proteomes" id="UP000694399">
    <property type="component" value="Chromosome B1"/>
</dbReference>
<dbReference type="InterPro" id="IPR017942">
    <property type="entry name" value="Lipid-bd_serum_glycop_N"/>
</dbReference>
<feature type="signal peptide" evidence="1">
    <location>
        <begin position="1"/>
        <end position="19"/>
    </location>
</feature>
<accession>A0A8C8XSX7</accession>
<dbReference type="GO" id="GO:0034144">
    <property type="term" value="P:negative regulation of toll-like receptor 4 signaling pathway"/>
    <property type="evidence" value="ECO:0007669"/>
    <property type="project" value="Ensembl"/>
</dbReference>
<dbReference type="OMA" id="ELCPVIK"/>
<dbReference type="GO" id="GO:0008289">
    <property type="term" value="F:lipid binding"/>
    <property type="evidence" value="ECO:0007669"/>
    <property type="project" value="InterPro"/>
</dbReference>
<dbReference type="SUPFAM" id="SSF55394">
    <property type="entry name" value="Bactericidal permeability-increasing protein, BPI"/>
    <property type="match status" value="2"/>
</dbReference>
<dbReference type="PANTHER" id="PTHR47395:SF1">
    <property type="entry name" value="BPI FOLD-CONTAINING FAMILY B MEMBER 1"/>
    <property type="match status" value="1"/>
</dbReference>